<dbReference type="SUPFAM" id="SSF52540">
    <property type="entry name" value="P-loop containing nucleoside triphosphate hydrolases"/>
    <property type="match status" value="1"/>
</dbReference>
<feature type="domain" description="AAA" evidence="1">
    <location>
        <begin position="3"/>
        <end position="174"/>
    </location>
</feature>
<evidence type="ECO:0000313" key="3">
    <source>
        <dbReference type="EMBL" id="KIE10264.1"/>
    </source>
</evidence>
<dbReference type="Pfam" id="PF13614">
    <property type="entry name" value="AAA_31"/>
    <property type="match status" value="1"/>
</dbReference>
<evidence type="ECO:0000313" key="4">
    <source>
        <dbReference type="Proteomes" id="UP000029738"/>
    </source>
</evidence>
<dbReference type="EMBL" id="JHEG04000001">
    <property type="protein sequence ID" value="KAF3886230.1"/>
    <property type="molecule type" value="Genomic_DNA"/>
</dbReference>
<dbReference type="EMBL" id="JHEG02000048">
    <property type="protein sequence ID" value="KIE10264.1"/>
    <property type="molecule type" value="Genomic_DNA"/>
</dbReference>
<dbReference type="STRING" id="1479485.DA73_0216895"/>
<evidence type="ECO:0000259" key="1">
    <source>
        <dbReference type="Pfam" id="PF13614"/>
    </source>
</evidence>
<dbReference type="OrthoDB" id="9775724at2"/>
<reference evidence="2" key="2">
    <citation type="submission" date="2019-11" db="EMBL/GenBank/DDBJ databases">
        <title>Improved Assembly of Tolypothrix boutellei genome.</title>
        <authorList>
            <person name="Sarangi A.N."/>
            <person name="Mukherjee M."/>
            <person name="Ghosh S."/>
            <person name="Singh D."/>
            <person name="Das A."/>
            <person name="Kant S."/>
            <person name="Prusty A."/>
            <person name="Tripathy S."/>
        </authorList>
    </citation>
    <scope>NUCLEOTIDE SEQUENCE</scope>
    <source>
        <strain evidence="2">VB521301</strain>
    </source>
</reference>
<dbReference type="InterPro" id="IPR050678">
    <property type="entry name" value="DNA_Partitioning_ATPase"/>
</dbReference>
<keyword evidence="4" id="KW-1185">Reference proteome</keyword>
<proteinExistence type="predicted"/>
<dbReference type="Proteomes" id="UP000029738">
    <property type="component" value="Unassembled WGS sequence"/>
</dbReference>
<dbReference type="PANTHER" id="PTHR13696">
    <property type="entry name" value="P-LOOP CONTAINING NUCLEOSIDE TRIPHOSPHATE HYDROLASE"/>
    <property type="match status" value="1"/>
</dbReference>
<comment type="caution">
    <text evidence="3">The sequence shown here is derived from an EMBL/GenBank/DDBJ whole genome shotgun (WGS) entry which is preliminary data.</text>
</comment>
<reference evidence="3" key="1">
    <citation type="journal article" date="2015" name="Genome Announc.">
        <title>Draft Genome Sequence of Tolypothrix boutellei Strain VB521301.</title>
        <authorList>
            <person name="Chandrababunaidu M.M."/>
            <person name="Singh D."/>
            <person name="Sen D."/>
            <person name="Bhan S."/>
            <person name="Das S."/>
            <person name="Gupta A."/>
            <person name="Adhikary S.P."/>
            <person name="Tripathy S."/>
        </authorList>
    </citation>
    <scope>NUCLEOTIDE SEQUENCE</scope>
    <source>
        <strain evidence="3">VB521301</strain>
    </source>
</reference>
<dbReference type="GO" id="GO:0005524">
    <property type="term" value="F:ATP binding"/>
    <property type="evidence" value="ECO:0007669"/>
    <property type="project" value="UniProtKB-KW"/>
</dbReference>
<dbReference type="PANTHER" id="PTHR13696:SF99">
    <property type="entry name" value="COBYRINIC ACID AC-DIAMIDE SYNTHASE"/>
    <property type="match status" value="1"/>
</dbReference>
<dbReference type="InterPro" id="IPR027417">
    <property type="entry name" value="P-loop_NTPase"/>
</dbReference>
<dbReference type="AlphaFoldDB" id="A0A0C1QXM3"/>
<dbReference type="InterPro" id="IPR025669">
    <property type="entry name" value="AAA_dom"/>
</dbReference>
<protein>
    <submittedName>
        <fullName evidence="3">CDP-3, 6-dideoxy-D-glycero-L-glycero-4-hexulose-4-reductase</fullName>
    </submittedName>
    <submittedName>
        <fullName evidence="2">MinD/ParA family protein</fullName>
    </submittedName>
</protein>
<organism evidence="3">
    <name type="scientific">Tolypothrix bouteillei VB521301</name>
    <dbReference type="NCBI Taxonomy" id="1479485"/>
    <lineage>
        <taxon>Bacteria</taxon>
        <taxon>Bacillati</taxon>
        <taxon>Cyanobacteriota</taxon>
        <taxon>Cyanophyceae</taxon>
        <taxon>Nostocales</taxon>
        <taxon>Tolypothrichaceae</taxon>
        <taxon>Tolypothrix</taxon>
    </lineage>
</organism>
<evidence type="ECO:0000313" key="2">
    <source>
        <dbReference type="EMBL" id="KAF3886230.1"/>
    </source>
</evidence>
<dbReference type="Gene3D" id="3.40.50.300">
    <property type="entry name" value="P-loop containing nucleotide triphosphate hydrolases"/>
    <property type="match status" value="1"/>
</dbReference>
<dbReference type="RefSeq" id="WP_038078771.1">
    <property type="nucleotide sequence ID" value="NZ_JHEG04000001.1"/>
</dbReference>
<sequence length="276" mass="30781">MSKIVSIHSFRGGTGKSNVTANLATIMARSGKRIGIVDTDIQSPGIHVLFGLNEEKIGYTLNDYLWGRCAIENAAYDVTQILNLSHKGAAIGGSIHLIPSSIKTGEISRILREGYDARLLNDSFRNLSRRLKLDYLFIDTHPGINEETLLSIIISHVLVIILRPDHQDYQGTAVTVDVARKLEVPKMLLVVNKALPSLNFQAIAQQMQKSYNTTVASILPVSEEMFQLGSRDVFCLRYPNHPWTQGVSAIAKQILFEDNKSSMNFKTPLSWFNGRR</sequence>
<name>A0A0C1QXM3_9CYAN</name>
<accession>A0A0C1QXM3</accession>
<gene>
    <name evidence="3" type="ORF">DA73_0216895</name>
    <name evidence="2" type="ORF">DA73_0400012650</name>
</gene>